<dbReference type="GO" id="GO:0015774">
    <property type="term" value="P:polysaccharide transport"/>
    <property type="evidence" value="ECO:0007669"/>
    <property type="project" value="InterPro"/>
</dbReference>
<evidence type="ECO:0000313" key="1">
    <source>
        <dbReference type="EMBL" id="SHK96566.1"/>
    </source>
</evidence>
<dbReference type="Proteomes" id="UP000184191">
    <property type="component" value="Unassembled WGS sequence"/>
</dbReference>
<protein>
    <submittedName>
        <fullName evidence="1">Capsular polysaccharide export protein</fullName>
    </submittedName>
</protein>
<dbReference type="STRING" id="1054996.SAMN05444414_10376"/>
<gene>
    <name evidence="1" type="ORF">SAMN05444414_10376</name>
</gene>
<dbReference type="Pfam" id="PF05159">
    <property type="entry name" value="Capsule_synth"/>
    <property type="match status" value="1"/>
</dbReference>
<dbReference type="InterPro" id="IPR007833">
    <property type="entry name" value="Capsule_polysaccharide_synth"/>
</dbReference>
<dbReference type="CDD" id="cd16441">
    <property type="entry name" value="beta_Kdo_transferase_KpsS"/>
    <property type="match status" value="1"/>
</dbReference>
<keyword evidence="2" id="KW-1185">Reference proteome</keyword>
<evidence type="ECO:0000313" key="2">
    <source>
        <dbReference type="Proteomes" id="UP000184191"/>
    </source>
</evidence>
<dbReference type="GO" id="GO:0000271">
    <property type="term" value="P:polysaccharide biosynthetic process"/>
    <property type="evidence" value="ECO:0007669"/>
    <property type="project" value="InterPro"/>
</dbReference>
<name>A0A1M6WSB6_9RHOB</name>
<sequence length="460" mass="52338">MASEGRIAGLIFAEMLRYEGRGEWKGTAKAMTGLTGQNRAFLFLQGPHGPFFQKLGQMLRRANAQVWRVGFNAGDQAFWRDAKTYIPYTGSALDWPEAFRQILTNKNITDIVLYGDTRPIHAQAVAIARDAGLTVHVYEEGYMRPYWVTYERDGTNGNSKLMEMSVPQMRAALETSDMDTALPPASWGDMRQHIFYGALYHGFVLLANRRYRNFRPHRALSVREEFHLYIKRLLLMPLQAIERRLATWRIRHGGFPYHLALLQLEHDSSFQSHSPFSSMTEFLETVIEGFALGAPPHHHLVIKAHPLEDGRAPIRAELRRLVRAHGVKGRVHYVRGGKLAQLLDEARSAVTVNSTAAQQVLWRGIPLRTFGQAVYAKPEFVSTKPLRDFFAGAERPDRRAYTDYRRYLLETSQIAGGFYSAQGRRQLLRQAVDMMLAPEDPYDALESGTAAPRQQLRIVP</sequence>
<organism evidence="1 2">
    <name type="scientific">Roseovarius marisflavi</name>
    <dbReference type="NCBI Taxonomy" id="1054996"/>
    <lineage>
        <taxon>Bacteria</taxon>
        <taxon>Pseudomonadati</taxon>
        <taxon>Pseudomonadota</taxon>
        <taxon>Alphaproteobacteria</taxon>
        <taxon>Rhodobacterales</taxon>
        <taxon>Roseobacteraceae</taxon>
        <taxon>Roseovarius</taxon>
    </lineage>
</organism>
<reference evidence="2" key="1">
    <citation type="submission" date="2016-11" db="EMBL/GenBank/DDBJ databases">
        <authorList>
            <person name="Varghese N."/>
            <person name="Submissions S."/>
        </authorList>
    </citation>
    <scope>NUCLEOTIDE SEQUENCE [LARGE SCALE GENOMIC DNA]</scope>
    <source>
        <strain evidence="2">DSM 29327</strain>
    </source>
</reference>
<dbReference type="EMBL" id="FRBN01000003">
    <property type="protein sequence ID" value="SHK96566.1"/>
    <property type="molecule type" value="Genomic_DNA"/>
</dbReference>
<dbReference type="AlphaFoldDB" id="A0A1M6WSB6"/>
<proteinExistence type="predicted"/>
<accession>A0A1M6WSB6</accession>